<sequence>MATLFNRHTHFLLLPARYHPRLQVRCACTRNSIRTTRGKWWCKHATKCLFFQKIMQISTESTWDSCQKLS</sequence>
<dbReference type="AlphaFoldDB" id="A0A0V0XTM7"/>
<gene>
    <name evidence="1" type="ORF">T4E_7266</name>
</gene>
<reference evidence="1 2" key="1">
    <citation type="submission" date="2015-01" db="EMBL/GenBank/DDBJ databases">
        <title>Evolution of Trichinella species and genotypes.</title>
        <authorList>
            <person name="Korhonen P.K."/>
            <person name="Edoardo P."/>
            <person name="Giuseppe L.R."/>
            <person name="Gasser R.B."/>
        </authorList>
    </citation>
    <scope>NUCLEOTIDE SEQUENCE [LARGE SCALE GENOMIC DNA]</scope>
    <source>
        <strain evidence="1">ISS141</strain>
    </source>
</reference>
<name>A0A0V0XTM7_TRIPS</name>
<organism evidence="1 2">
    <name type="scientific">Trichinella pseudospiralis</name>
    <name type="common">Parasitic roundworm</name>
    <dbReference type="NCBI Taxonomy" id="6337"/>
    <lineage>
        <taxon>Eukaryota</taxon>
        <taxon>Metazoa</taxon>
        <taxon>Ecdysozoa</taxon>
        <taxon>Nematoda</taxon>
        <taxon>Enoplea</taxon>
        <taxon>Dorylaimia</taxon>
        <taxon>Trichinellida</taxon>
        <taxon>Trichinellidae</taxon>
        <taxon>Trichinella</taxon>
    </lineage>
</organism>
<comment type="caution">
    <text evidence="1">The sequence shown here is derived from an EMBL/GenBank/DDBJ whole genome shotgun (WGS) entry which is preliminary data.</text>
</comment>
<evidence type="ECO:0000313" key="2">
    <source>
        <dbReference type="Proteomes" id="UP000054815"/>
    </source>
</evidence>
<dbReference type="EMBL" id="JYDU01000140">
    <property type="protein sequence ID" value="KRX91295.1"/>
    <property type="molecule type" value="Genomic_DNA"/>
</dbReference>
<accession>A0A0V0XTM7</accession>
<protein>
    <submittedName>
        <fullName evidence="1">Uncharacterized protein</fullName>
    </submittedName>
</protein>
<dbReference type="Proteomes" id="UP000054815">
    <property type="component" value="Unassembled WGS sequence"/>
</dbReference>
<proteinExistence type="predicted"/>
<evidence type="ECO:0000313" key="1">
    <source>
        <dbReference type="EMBL" id="KRX91295.1"/>
    </source>
</evidence>